<dbReference type="PROSITE" id="PS01149">
    <property type="entry name" value="PSI_RSU"/>
    <property type="match status" value="1"/>
</dbReference>
<dbReference type="FunFam" id="3.30.70.1560:FF:000001">
    <property type="entry name" value="Pseudouridine synthase"/>
    <property type="match status" value="1"/>
</dbReference>
<dbReference type="GO" id="GO:0016829">
    <property type="term" value="F:lyase activity"/>
    <property type="evidence" value="ECO:0007669"/>
    <property type="project" value="UniProtKB-KW"/>
</dbReference>
<dbReference type="SMART" id="SM00363">
    <property type="entry name" value="S4"/>
    <property type="match status" value="1"/>
</dbReference>
<evidence type="ECO:0000313" key="11">
    <source>
        <dbReference type="Proteomes" id="UP000070282"/>
    </source>
</evidence>
<protein>
    <recommendedName>
        <fullName evidence="7">Pseudouridine synthase</fullName>
        <ecNumber evidence="7">5.4.99.-</ecNumber>
    </recommendedName>
</protein>
<dbReference type="InterPro" id="IPR036986">
    <property type="entry name" value="S4_RNA-bd_sf"/>
</dbReference>
<evidence type="ECO:0000256" key="7">
    <source>
        <dbReference type="RuleBase" id="RU003887"/>
    </source>
</evidence>
<evidence type="ECO:0000256" key="2">
    <source>
        <dbReference type="ARBA" id="ARBA00022884"/>
    </source>
</evidence>
<dbReference type="GO" id="GO:0000455">
    <property type="term" value="P:enzyme-directed rRNA pseudouridine synthesis"/>
    <property type="evidence" value="ECO:0007669"/>
    <property type="project" value="UniProtKB-ARBA"/>
</dbReference>
<keyword evidence="3 7" id="KW-0413">Isomerase</keyword>
<dbReference type="GO" id="GO:0003723">
    <property type="term" value="F:RNA binding"/>
    <property type="evidence" value="ECO:0007669"/>
    <property type="project" value="UniProtKB-KW"/>
</dbReference>
<feature type="domain" description="RNA-binding S4" evidence="9">
    <location>
        <begin position="1"/>
        <end position="60"/>
    </location>
</feature>
<evidence type="ECO:0000313" key="10">
    <source>
        <dbReference type="EMBL" id="KXO12294.1"/>
    </source>
</evidence>
<dbReference type="PATRIC" id="fig|1306954.6.peg.337"/>
<evidence type="ECO:0000259" key="9">
    <source>
        <dbReference type="SMART" id="SM00363"/>
    </source>
</evidence>
<evidence type="ECO:0000256" key="3">
    <source>
        <dbReference type="ARBA" id="ARBA00023235"/>
    </source>
</evidence>
<dbReference type="Pfam" id="PF01479">
    <property type="entry name" value="S4"/>
    <property type="match status" value="1"/>
</dbReference>
<dbReference type="Proteomes" id="UP000070282">
    <property type="component" value="Unassembled WGS sequence"/>
</dbReference>
<comment type="caution">
    <text evidence="10">The sequence shown here is derived from an EMBL/GenBank/DDBJ whole genome shotgun (WGS) entry which is preliminary data.</text>
</comment>
<dbReference type="Gene3D" id="3.30.70.1560">
    <property type="entry name" value="Alpha-L RNA-binding motif"/>
    <property type="match status" value="1"/>
</dbReference>
<accession>A0A137SIM4</accession>
<dbReference type="EC" id="5.4.99.-" evidence="7"/>
<dbReference type="Gene3D" id="3.10.290.10">
    <property type="entry name" value="RNA-binding S4 domain"/>
    <property type="match status" value="1"/>
</dbReference>
<dbReference type="PANTHER" id="PTHR47683:SF4">
    <property type="entry name" value="PSEUDOURIDINE SYNTHASE"/>
    <property type="match status" value="1"/>
</dbReference>
<comment type="function">
    <text evidence="5">Responsible for synthesis of pseudouridine from uracil-516 in 16S ribosomal RNA.</text>
</comment>
<dbReference type="EMBL" id="LOCO01000001">
    <property type="protein sequence ID" value="KXO12294.1"/>
    <property type="molecule type" value="Genomic_DNA"/>
</dbReference>
<evidence type="ECO:0000256" key="8">
    <source>
        <dbReference type="SAM" id="MobiDB-lite"/>
    </source>
</evidence>
<comment type="catalytic activity">
    <reaction evidence="4">
        <text>uridine(516) in 16S rRNA = pseudouridine(516) in 16S rRNA</text>
        <dbReference type="Rhea" id="RHEA:38867"/>
        <dbReference type="Rhea" id="RHEA-COMP:10089"/>
        <dbReference type="Rhea" id="RHEA-COMP:10090"/>
        <dbReference type="ChEBI" id="CHEBI:65314"/>
        <dbReference type="ChEBI" id="CHEBI:65315"/>
        <dbReference type="EC" id="5.4.99.19"/>
    </reaction>
</comment>
<dbReference type="GO" id="GO:0005829">
    <property type="term" value="C:cytosol"/>
    <property type="evidence" value="ECO:0007669"/>
    <property type="project" value="UniProtKB-ARBA"/>
</dbReference>
<dbReference type="InterPro" id="IPR020094">
    <property type="entry name" value="TruA/RsuA/RluB/E/F_N"/>
</dbReference>
<dbReference type="InterPro" id="IPR006145">
    <property type="entry name" value="PsdUridine_synth_RsuA/RluA"/>
</dbReference>
<dbReference type="InterPro" id="IPR050343">
    <property type="entry name" value="RsuA_PseudoU_synthase"/>
</dbReference>
<dbReference type="Gene3D" id="3.30.70.580">
    <property type="entry name" value="Pseudouridine synthase I, catalytic domain, N-terminal subdomain"/>
    <property type="match status" value="1"/>
</dbReference>
<dbReference type="GO" id="GO:0160136">
    <property type="term" value="F:16S rRNA pseudouridine(516) synthase activity"/>
    <property type="evidence" value="ECO:0007669"/>
    <property type="project" value="UniProtKB-EC"/>
</dbReference>
<name>A0A137SIM4_9GAMM</name>
<gene>
    <name evidence="10" type="ORF">J122_346</name>
</gene>
<dbReference type="CDD" id="cd02553">
    <property type="entry name" value="PseudoU_synth_RsuA"/>
    <property type="match status" value="1"/>
</dbReference>
<dbReference type="SUPFAM" id="SSF55174">
    <property type="entry name" value="Alpha-L RNA-binding motif"/>
    <property type="match status" value="1"/>
</dbReference>
<feature type="region of interest" description="Disordered" evidence="8">
    <location>
        <begin position="1"/>
        <end position="22"/>
    </location>
</feature>
<organism evidence="10 11">
    <name type="scientific">Marinobacter excellens LAMA 842</name>
    <dbReference type="NCBI Taxonomy" id="1306954"/>
    <lineage>
        <taxon>Bacteria</taxon>
        <taxon>Pseudomonadati</taxon>
        <taxon>Pseudomonadota</taxon>
        <taxon>Gammaproteobacteria</taxon>
        <taxon>Pseudomonadales</taxon>
        <taxon>Marinobacteraceae</taxon>
        <taxon>Marinobacter</taxon>
    </lineage>
</organism>
<feature type="compositionally biased region" description="Polar residues" evidence="8">
    <location>
        <begin position="1"/>
        <end position="13"/>
    </location>
</feature>
<keyword evidence="2 6" id="KW-0694">RNA-binding</keyword>
<dbReference type="InterPro" id="IPR000748">
    <property type="entry name" value="PsdUridine_synth_RsuA/RluB/E/F"/>
</dbReference>
<comment type="similarity">
    <text evidence="1 7">Belongs to the pseudouridine synthase RsuA family.</text>
</comment>
<dbReference type="CDD" id="cd00165">
    <property type="entry name" value="S4"/>
    <property type="match status" value="1"/>
</dbReference>
<evidence type="ECO:0000256" key="5">
    <source>
        <dbReference type="ARBA" id="ARBA00037590"/>
    </source>
</evidence>
<dbReference type="SUPFAM" id="SSF55120">
    <property type="entry name" value="Pseudouridine synthase"/>
    <property type="match status" value="1"/>
</dbReference>
<reference evidence="11" key="1">
    <citation type="submission" date="2015-12" db="EMBL/GenBank/DDBJ databases">
        <authorList>
            <person name="Lima A."/>
            <person name="Farahani Zayas N."/>
            <person name="Castro Da Silva M.A."/>
            <person name="Cabral A."/>
            <person name="Pessatti M.L."/>
        </authorList>
    </citation>
    <scope>NUCLEOTIDE SEQUENCE [LARGE SCALE GENOMIC DNA]</scope>
    <source>
        <strain evidence="11">LAMA 842</strain>
    </source>
</reference>
<sequence length="233" mass="25434">MRLDQFVSNSSGLSRKDSKRAISAGRVRVDGKMTKSANSRVPEHAKVTLDNQALTLPDGLYLMMNKPAGVISATNDSSQPTAIDLLPPELARQVHIAGRLDKDTTGLLLLTSDGQWSHQVTSPRRACPKTYRVTLAEPLDEHACQALEQGIELKGEQKPTLPAQVLQNSATEIELTIREGKYHQVKRMLAAVGNHVVSLHRQSIGDIILDPALAPGHYRSLTAQEIQSVVEPD</sequence>
<dbReference type="Pfam" id="PF00849">
    <property type="entry name" value="PseudoU_synth_2"/>
    <property type="match status" value="1"/>
</dbReference>
<proteinExistence type="inferred from homology"/>
<dbReference type="NCBIfam" id="TIGR00093">
    <property type="entry name" value="pseudouridine synthase"/>
    <property type="match status" value="1"/>
</dbReference>
<dbReference type="AlphaFoldDB" id="A0A137SIM4"/>
<dbReference type="PROSITE" id="PS50889">
    <property type="entry name" value="S4"/>
    <property type="match status" value="1"/>
</dbReference>
<dbReference type="RefSeq" id="WP_061330851.1">
    <property type="nucleotide sequence ID" value="NZ_LOCO01000001.1"/>
</dbReference>
<evidence type="ECO:0000256" key="6">
    <source>
        <dbReference type="PROSITE-ProRule" id="PRU00182"/>
    </source>
</evidence>
<dbReference type="InterPro" id="IPR018496">
    <property type="entry name" value="PsdUridine_synth_RsuA/RluB_CS"/>
</dbReference>
<keyword evidence="11" id="KW-1185">Reference proteome</keyword>
<dbReference type="InterPro" id="IPR020103">
    <property type="entry name" value="PsdUridine_synth_cat_dom_sf"/>
</dbReference>
<dbReference type="PANTHER" id="PTHR47683">
    <property type="entry name" value="PSEUDOURIDINE SYNTHASE FAMILY PROTEIN-RELATED"/>
    <property type="match status" value="1"/>
</dbReference>
<evidence type="ECO:0000256" key="4">
    <source>
        <dbReference type="ARBA" id="ARBA00036749"/>
    </source>
</evidence>
<evidence type="ECO:0000256" key="1">
    <source>
        <dbReference type="ARBA" id="ARBA00008348"/>
    </source>
</evidence>
<dbReference type="InterPro" id="IPR002942">
    <property type="entry name" value="S4_RNA-bd"/>
</dbReference>
<keyword evidence="10" id="KW-0456">Lyase</keyword>
<dbReference type="InterPro" id="IPR042092">
    <property type="entry name" value="PsdUridine_s_RsuA/RluB/E/F_cat"/>
</dbReference>